<name>A0A644Y830_9ZZZZ</name>
<proteinExistence type="predicted"/>
<evidence type="ECO:0000313" key="7">
    <source>
        <dbReference type="EMBL" id="MPM24108.1"/>
    </source>
</evidence>
<dbReference type="Pfam" id="PF04060">
    <property type="entry name" value="FeS"/>
    <property type="match status" value="1"/>
</dbReference>
<organism evidence="7">
    <name type="scientific">bioreactor metagenome</name>
    <dbReference type="NCBI Taxonomy" id="1076179"/>
    <lineage>
        <taxon>unclassified sequences</taxon>
        <taxon>metagenomes</taxon>
        <taxon>ecological metagenomes</taxon>
    </lineage>
</organism>
<gene>
    <name evidence="7" type="ORF">SDC9_70589</name>
</gene>
<comment type="caution">
    <text evidence="7">The sequence shown here is derived from an EMBL/GenBank/DDBJ whole genome shotgun (WGS) entry which is preliminary data.</text>
</comment>
<dbReference type="SUPFAM" id="SSF53920">
    <property type="entry name" value="Fe-only hydrogenase"/>
    <property type="match status" value="1"/>
</dbReference>
<dbReference type="Pfam" id="PF00989">
    <property type="entry name" value="PAS"/>
    <property type="match status" value="1"/>
</dbReference>
<protein>
    <submittedName>
        <fullName evidence="7">Uncharacterized protein</fullName>
    </submittedName>
</protein>
<feature type="domain" description="PAS" evidence="5">
    <location>
        <begin position="194"/>
        <end position="264"/>
    </location>
</feature>
<dbReference type="InterPro" id="IPR035965">
    <property type="entry name" value="PAS-like_dom_sf"/>
</dbReference>
<keyword evidence="2" id="KW-0479">Metal-binding</keyword>
<evidence type="ECO:0000256" key="3">
    <source>
        <dbReference type="ARBA" id="ARBA00023004"/>
    </source>
</evidence>
<reference evidence="7" key="1">
    <citation type="submission" date="2019-08" db="EMBL/GenBank/DDBJ databases">
        <authorList>
            <person name="Kucharzyk K."/>
            <person name="Murdoch R.W."/>
            <person name="Higgins S."/>
            <person name="Loffler F."/>
        </authorList>
    </citation>
    <scope>NUCLEOTIDE SEQUENCE</scope>
</reference>
<dbReference type="PROSITE" id="PS51656">
    <property type="entry name" value="4FE4S"/>
    <property type="match status" value="1"/>
</dbReference>
<dbReference type="PROSITE" id="PS50112">
    <property type="entry name" value="PAS"/>
    <property type="match status" value="1"/>
</dbReference>
<dbReference type="InterPro" id="IPR013767">
    <property type="entry name" value="PAS_fold"/>
</dbReference>
<dbReference type="Gene3D" id="3.30.450.20">
    <property type="entry name" value="PAS domain"/>
    <property type="match status" value="1"/>
</dbReference>
<keyword evidence="4" id="KW-0411">Iron-sulfur</keyword>
<dbReference type="AlphaFoldDB" id="A0A644Y830"/>
<sequence length="357" mass="40066">MFAANGIAFQTIDLHDDPEADLNKAKYYPISRGIIKSFAKYVDGYEFVAVDGIAKCKEVLENIASLDGMFLELNSCEYACVNGPCSLISEGTAVKANAEIRHYASRGRTVPTTDQLIKLSEVCFKADRPRLRPAEYTPTEREIKAILAKTNKVRPEDELNCGACGYNSCRDKAWAVANGYAAIEMCIPYMRERAESMSYEIIQNSPNGILLIDNDLKIIEINHKALSLLGIEDSAVKGCNLYDYYDASDFLLAQQEHRNLYRKKIFISKTNAYAEVSIVQLKKENVLFGVFKDITSETDYDQRVRAMKLETLKTTDEVIKKQMRVAQEIASLLGETTAETKVALVKLKQTLQNDEGE</sequence>
<dbReference type="InterPro" id="IPR009016">
    <property type="entry name" value="Fe_hydrogenase"/>
</dbReference>
<dbReference type="InterPro" id="IPR000014">
    <property type="entry name" value="PAS"/>
</dbReference>
<accession>A0A644Y830</accession>
<dbReference type="CDD" id="cd00130">
    <property type="entry name" value="PAS"/>
    <property type="match status" value="1"/>
</dbReference>
<evidence type="ECO:0000259" key="6">
    <source>
        <dbReference type="PROSITE" id="PS51656"/>
    </source>
</evidence>
<dbReference type="Gene3D" id="1.10.15.40">
    <property type="entry name" value="Electron transport complex subunit B, putative Fe-S cluster"/>
    <property type="match status" value="1"/>
</dbReference>
<dbReference type="GO" id="GO:0006355">
    <property type="term" value="P:regulation of DNA-templated transcription"/>
    <property type="evidence" value="ECO:0007669"/>
    <property type="project" value="InterPro"/>
</dbReference>
<dbReference type="InterPro" id="IPR007202">
    <property type="entry name" value="4Fe-4S_dom"/>
</dbReference>
<evidence type="ECO:0000259" key="5">
    <source>
        <dbReference type="PROSITE" id="PS50112"/>
    </source>
</evidence>
<dbReference type="GO" id="GO:0051539">
    <property type="term" value="F:4 iron, 4 sulfur cluster binding"/>
    <property type="evidence" value="ECO:0007669"/>
    <property type="project" value="UniProtKB-KW"/>
</dbReference>
<dbReference type="GO" id="GO:0046872">
    <property type="term" value="F:metal ion binding"/>
    <property type="evidence" value="ECO:0007669"/>
    <property type="project" value="UniProtKB-KW"/>
</dbReference>
<evidence type="ECO:0000256" key="1">
    <source>
        <dbReference type="ARBA" id="ARBA00022485"/>
    </source>
</evidence>
<feature type="domain" description="4Fe-4S" evidence="6">
    <location>
        <begin position="142"/>
        <end position="203"/>
    </location>
</feature>
<evidence type="ECO:0000256" key="2">
    <source>
        <dbReference type="ARBA" id="ARBA00022723"/>
    </source>
</evidence>
<dbReference type="SUPFAM" id="SSF55785">
    <property type="entry name" value="PYP-like sensor domain (PAS domain)"/>
    <property type="match status" value="1"/>
</dbReference>
<evidence type="ECO:0000256" key="4">
    <source>
        <dbReference type="ARBA" id="ARBA00023014"/>
    </source>
</evidence>
<keyword evidence="1" id="KW-0004">4Fe-4S</keyword>
<dbReference type="EMBL" id="VSSQ01004187">
    <property type="protein sequence ID" value="MPM24108.1"/>
    <property type="molecule type" value="Genomic_DNA"/>
</dbReference>
<keyword evidence="3" id="KW-0408">Iron</keyword>
<dbReference type="SMART" id="SM00091">
    <property type="entry name" value="PAS"/>
    <property type="match status" value="1"/>
</dbReference>